<protein>
    <recommendedName>
        <fullName evidence="4">DUF3618 domain-containing protein</fullName>
    </recommendedName>
</protein>
<comment type="caution">
    <text evidence="2">The sequence shown here is derived from an EMBL/GenBank/DDBJ whole genome shotgun (WGS) entry which is preliminary data.</text>
</comment>
<evidence type="ECO:0000313" key="3">
    <source>
        <dbReference type="Proteomes" id="UP000606921"/>
    </source>
</evidence>
<sequence>MAESVGSVKPMGQTEQDRQSDRVGLEIASLRAEIASLRDRLADRAGSAASYVQGEASSVAGAIREHPATATTLFTLVGAIGFAIGYLVGVQSAETKTAWYRRYY</sequence>
<evidence type="ECO:0000256" key="1">
    <source>
        <dbReference type="SAM" id="MobiDB-lite"/>
    </source>
</evidence>
<gene>
    <name evidence="2" type="ORF">REJC140_02771</name>
</gene>
<evidence type="ECO:0000313" key="2">
    <source>
        <dbReference type="EMBL" id="CAD7029959.1"/>
    </source>
</evidence>
<dbReference type="Proteomes" id="UP000606921">
    <property type="component" value="Unassembled WGS sequence"/>
</dbReference>
<organism evidence="2 3">
    <name type="scientific">Pseudorhizobium endolithicum</name>
    <dbReference type="NCBI Taxonomy" id="1191678"/>
    <lineage>
        <taxon>Bacteria</taxon>
        <taxon>Pseudomonadati</taxon>
        <taxon>Pseudomonadota</taxon>
        <taxon>Alphaproteobacteria</taxon>
        <taxon>Hyphomicrobiales</taxon>
        <taxon>Rhizobiaceae</taxon>
        <taxon>Rhizobium/Agrobacterium group</taxon>
        <taxon>Pseudorhizobium</taxon>
    </lineage>
</organism>
<evidence type="ECO:0008006" key="4">
    <source>
        <dbReference type="Google" id="ProtNLM"/>
    </source>
</evidence>
<proteinExistence type="predicted"/>
<reference evidence="2 3" key="1">
    <citation type="submission" date="2020-11" db="EMBL/GenBank/DDBJ databases">
        <authorList>
            <person name="Lassalle F."/>
        </authorList>
    </citation>
    <scope>NUCLEOTIDE SEQUENCE [LARGE SCALE GENOMIC DNA]</scope>
    <source>
        <strain evidence="2 3">JC140</strain>
    </source>
</reference>
<accession>A0ABN7JGE9</accession>
<feature type="region of interest" description="Disordered" evidence="1">
    <location>
        <begin position="1"/>
        <end position="22"/>
    </location>
</feature>
<name>A0ABN7JGE9_9HYPH</name>
<keyword evidence="3" id="KW-1185">Reference proteome</keyword>
<dbReference type="EMBL" id="CABFWF030000008">
    <property type="protein sequence ID" value="CAD7029959.1"/>
    <property type="molecule type" value="Genomic_DNA"/>
</dbReference>
<dbReference type="RefSeq" id="WP_142591991.1">
    <property type="nucleotide sequence ID" value="NZ_CABFWF030000008.1"/>
</dbReference>